<keyword evidence="13" id="KW-0449">Lipoprotein</keyword>
<evidence type="ECO:0000256" key="9">
    <source>
        <dbReference type="ARBA" id="ARBA00031306"/>
    </source>
</evidence>
<dbReference type="InterPro" id="IPR003374">
    <property type="entry name" value="ApbE-like_sf"/>
</dbReference>
<evidence type="ECO:0000256" key="1">
    <source>
        <dbReference type="ARBA" id="ARBA00008282"/>
    </source>
</evidence>
<protein>
    <recommendedName>
        <fullName evidence="3 11">FAD:protein FMN transferase</fullName>
        <ecNumber evidence="2 11">2.7.1.180</ecNumber>
    </recommendedName>
    <alternativeName>
        <fullName evidence="9 11">Flavin transferase</fullName>
    </alternativeName>
</protein>
<evidence type="ECO:0000256" key="2">
    <source>
        <dbReference type="ARBA" id="ARBA00011955"/>
    </source>
</evidence>
<feature type="binding site" evidence="12">
    <location>
        <position position="321"/>
    </location>
    <ligand>
        <name>Mg(2+)</name>
        <dbReference type="ChEBI" id="CHEBI:18420"/>
    </ligand>
</feature>
<comment type="catalytic activity">
    <reaction evidence="10 11">
        <text>L-threonyl-[protein] + FAD = FMN-L-threonyl-[protein] + AMP + H(+)</text>
        <dbReference type="Rhea" id="RHEA:36847"/>
        <dbReference type="Rhea" id="RHEA-COMP:11060"/>
        <dbReference type="Rhea" id="RHEA-COMP:11061"/>
        <dbReference type="ChEBI" id="CHEBI:15378"/>
        <dbReference type="ChEBI" id="CHEBI:30013"/>
        <dbReference type="ChEBI" id="CHEBI:57692"/>
        <dbReference type="ChEBI" id="CHEBI:74257"/>
        <dbReference type="ChEBI" id="CHEBI:456215"/>
        <dbReference type="EC" id="2.7.1.180"/>
    </reaction>
</comment>
<dbReference type="Gene3D" id="3.10.520.10">
    <property type="entry name" value="ApbE-like domains"/>
    <property type="match status" value="1"/>
</dbReference>
<evidence type="ECO:0000256" key="5">
    <source>
        <dbReference type="ARBA" id="ARBA00022679"/>
    </source>
</evidence>
<gene>
    <name evidence="13" type="ORF">ALO47_01163</name>
</gene>
<comment type="similarity">
    <text evidence="1 11">Belongs to the ApbE family.</text>
</comment>
<keyword evidence="5 11" id="KW-0808">Transferase</keyword>
<dbReference type="EMBL" id="LJRF01000023">
    <property type="protein sequence ID" value="KPY50935.1"/>
    <property type="molecule type" value="Genomic_DNA"/>
</dbReference>
<dbReference type="Proteomes" id="UP000050554">
    <property type="component" value="Unassembled WGS sequence"/>
</dbReference>
<dbReference type="GO" id="GO:0016740">
    <property type="term" value="F:transferase activity"/>
    <property type="evidence" value="ECO:0007669"/>
    <property type="project" value="UniProtKB-UniRule"/>
</dbReference>
<evidence type="ECO:0000256" key="12">
    <source>
        <dbReference type="PIRSR" id="PIRSR006268-2"/>
    </source>
</evidence>
<dbReference type="PATRIC" id="fig|55398.3.peg.1462"/>
<evidence type="ECO:0000256" key="4">
    <source>
        <dbReference type="ARBA" id="ARBA00022630"/>
    </source>
</evidence>
<keyword evidence="6 11" id="KW-0479">Metal-binding</keyword>
<evidence type="ECO:0000256" key="3">
    <source>
        <dbReference type="ARBA" id="ARBA00016337"/>
    </source>
</evidence>
<dbReference type="SUPFAM" id="SSF143631">
    <property type="entry name" value="ApbE-like"/>
    <property type="match status" value="1"/>
</dbReference>
<accession>A0A0P9ZK36</accession>
<feature type="binding site" evidence="12">
    <location>
        <position position="207"/>
    </location>
    <ligand>
        <name>Mg(2+)</name>
        <dbReference type="ChEBI" id="CHEBI:18420"/>
    </ligand>
</feature>
<evidence type="ECO:0000313" key="14">
    <source>
        <dbReference type="Proteomes" id="UP000050554"/>
    </source>
</evidence>
<organism evidence="13 14">
    <name type="scientific">Pseudomonas syringae pv. ribicola</name>
    <dbReference type="NCBI Taxonomy" id="55398"/>
    <lineage>
        <taxon>Bacteria</taxon>
        <taxon>Pseudomonadati</taxon>
        <taxon>Pseudomonadota</taxon>
        <taxon>Gammaproteobacteria</taxon>
        <taxon>Pseudomonadales</taxon>
        <taxon>Pseudomonadaceae</taxon>
        <taxon>Pseudomonas</taxon>
    </lineage>
</organism>
<dbReference type="PANTHER" id="PTHR30040">
    <property type="entry name" value="THIAMINE BIOSYNTHESIS LIPOPROTEIN APBE"/>
    <property type="match status" value="1"/>
</dbReference>
<dbReference type="PANTHER" id="PTHR30040:SF2">
    <property type="entry name" value="FAD:PROTEIN FMN TRANSFERASE"/>
    <property type="match status" value="1"/>
</dbReference>
<keyword evidence="4 11" id="KW-0285">Flavoprotein</keyword>
<sequence length="373" mass="41542">MQAFDLVVFRRERECFRTCIQDTDVREADLQGIGSRGLGRFAVCLLLVICSGCEQQRALESFGGPTMGNHYSVVYAHDVTTPDRAHLQAEVETVLAEVDQQMSTWRLDSDISRFNLLPANSCQYMPPAVLELVDVGRQLSQASNGAFDLTVEPLMELWGFGAHASKTQQVPSAPQLTRARGQIGYRNLRIDGQRLCKDAAVQVDLNSLAAGHTVDRIARFLDAAGVHDYMVQAMGEMRVKGRKPDGAPWRVKLEAPRDDRETAQKIFQLDDYSVSTSGDYRDHFEHGRHARSRTFDALTGLPVSHALASVTVLHPSAMMADGLSSMLLILGPERGWNYAQEHQIAAFFVIRADKRFIIHSNASFDRLVTEQPL</sequence>
<evidence type="ECO:0000256" key="11">
    <source>
        <dbReference type="PIRNR" id="PIRNR006268"/>
    </source>
</evidence>
<dbReference type="AlphaFoldDB" id="A0A0P9ZK36"/>
<evidence type="ECO:0000313" key="13">
    <source>
        <dbReference type="EMBL" id="KPY50935.1"/>
    </source>
</evidence>
<evidence type="ECO:0000256" key="6">
    <source>
        <dbReference type="ARBA" id="ARBA00022723"/>
    </source>
</evidence>
<dbReference type="InterPro" id="IPR024932">
    <property type="entry name" value="ApbE"/>
</dbReference>
<keyword evidence="7 11" id="KW-0274">FAD</keyword>
<evidence type="ECO:0000256" key="7">
    <source>
        <dbReference type="ARBA" id="ARBA00022827"/>
    </source>
</evidence>
<proteinExistence type="inferred from homology"/>
<dbReference type="PIRSF" id="PIRSF006268">
    <property type="entry name" value="ApbE"/>
    <property type="match status" value="1"/>
</dbReference>
<name>A0A0P9ZK36_PSESI</name>
<dbReference type="GO" id="GO:0046872">
    <property type="term" value="F:metal ion binding"/>
    <property type="evidence" value="ECO:0007669"/>
    <property type="project" value="UniProtKB-UniRule"/>
</dbReference>
<keyword evidence="8 11" id="KW-0460">Magnesium</keyword>
<comment type="cofactor">
    <cofactor evidence="12">
        <name>Mg(2+)</name>
        <dbReference type="ChEBI" id="CHEBI:18420"/>
    </cofactor>
    <cofactor evidence="12">
        <name>Mn(2+)</name>
        <dbReference type="ChEBI" id="CHEBI:29035"/>
    </cofactor>
    <text evidence="12">Magnesium. Can also use manganese.</text>
</comment>
<evidence type="ECO:0000256" key="8">
    <source>
        <dbReference type="ARBA" id="ARBA00022842"/>
    </source>
</evidence>
<comment type="caution">
    <text evidence="13">The sequence shown here is derived from an EMBL/GenBank/DDBJ whole genome shotgun (WGS) entry which is preliminary data.</text>
</comment>
<feature type="binding site" evidence="12">
    <location>
        <position position="325"/>
    </location>
    <ligand>
        <name>Mg(2+)</name>
        <dbReference type="ChEBI" id="CHEBI:18420"/>
    </ligand>
</feature>
<dbReference type="EC" id="2.7.1.180" evidence="2 11"/>
<evidence type="ECO:0000256" key="10">
    <source>
        <dbReference type="ARBA" id="ARBA00048540"/>
    </source>
</evidence>
<dbReference type="Pfam" id="PF02424">
    <property type="entry name" value="ApbE"/>
    <property type="match status" value="1"/>
</dbReference>
<reference evidence="13 14" key="1">
    <citation type="submission" date="2015-09" db="EMBL/GenBank/DDBJ databases">
        <title>Genome announcement of multiple Pseudomonas syringae strains.</title>
        <authorList>
            <person name="Thakur S."/>
            <person name="Wang P.W."/>
            <person name="Gong Y."/>
            <person name="Weir B.S."/>
            <person name="Guttman D.S."/>
        </authorList>
    </citation>
    <scope>NUCLEOTIDE SEQUENCE [LARGE SCALE GENOMIC DNA]</scope>
    <source>
        <strain evidence="13 14">ICMP3882</strain>
    </source>
</reference>